<dbReference type="InterPro" id="IPR045214">
    <property type="entry name" value="Surf1/Surf4"/>
</dbReference>
<sequence length="296" mass="33244">MRLKFLLRPGWIGLIVLVVVFSSLCFTLLAPWQFRRNEENQAQNDAIIQSFHAAPRPLADVLPGDKAPDQRTEWSRVTFRGHYLPQAEVLGWQRTVQGEPAFEVLTPFRLDDGTSLLVDRGYVRPVNGTRAPAYAPPPPGEVTLTARVRADEQDSKHRPLFEHDGHRWAYAVNSQTVGQGSGVALRPGYFALVDGQPGVLEPLPLPQLDSGPYFSYALQWIAFGVMAILAIIYFVVTEVRPREQEKAAEPPVAPDKPAETSAERPLPRRAGRRRRSVAAAIAEDERREREELEQRQ</sequence>
<evidence type="ECO:0000256" key="5">
    <source>
        <dbReference type="ARBA" id="ARBA00023136"/>
    </source>
</evidence>
<dbReference type="PROSITE" id="PS50895">
    <property type="entry name" value="SURF1"/>
    <property type="match status" value="1"/>
</dbReference>
<reference evidence="9" key="1">
    <citation type="journal article" date="2019" name="Int. J. Syst. Evol. Microbiol.">
        <title>The Global Catalogue of Microorganisms (GCM) 10K type strain sequencing project: providing services to taxonomists for standard genome sequencing and annotation.</title>
        <authorList>
            <consortium name="The Broad Institute Genomics Platform"/>
            <consortium name="The Broad Institute Genome Sequencing Center for Infectious Disease"/>
            <person name="Wu L."/>
            <person name="Ma J."/>
        </authorList>
    </citation>
    <scope>NUCLEOTIDE SEQUENCE [LARGE SCALE GENOMIC DNA]</scope>
    <source>
        <strain evidence="9">CCUG 56401</strain>
    </source>
</reference>
<dbReference type="RefSeq" id="WP_263251708.1">
    <property type="nucleotide sequence ID" value="NZ_BAABLT010000045.1"/>
</dbReference>
<comment type="subcellular location">
    <subcellularLocation>
        <location evidence="6">Cell membrane</location>
        <topology evidence="6">Multi-pass membrane protein</topology>
    </subcellularLocation>
    <subcellularLocation>
        <location evidence="1">Membrane</location>
    </subcellularLocation>
</comment>
<accession>A0ABW3G020</accession>
<keyword evidence="3 6" id="KW-0812">Transmembrane</keyword>
<evidence type="ECO:0000313" key="9">
    <source>
        <dbReference type="Proteomes" id="UP001597018"/>
    </source>
</evidence>
<keyword evidence="5 6" id="KW-0472">Membrane</keyword>
<feature type="compositionally biased region" description="Basic and acidic residues" evidence="7">
    <location>
        <begin position="283"/>
        <end position="296"/>
    </location>
</feature>
<organism evidence="8 9">
    <name type="scientific">Saccharopolyspora rosea</name>
    <dbReference type="NCBI Taxonomy" id="524884"/>
    <lineage>
        <taxon>Bacteria</taxon>
        <taxon>Bacillati</taxon>
        <taxon>Actinomycetota</taxon>
        <taxon>Actinomycetes</taxon>
        <taxon>Pseudonocardiales</taxon>
        <taxon>Pseudonocardiaceae</taxon>
        <taxon>Saccharopolyspora</taxon>
    </lineage>
</organism>
<feature type="transmembrane region" description="Helical" evidence="6">
    <location>
        <begin position="213"/>
        <end position="236"/>
    </location>
</feature>
<name>A0ABW3G020_9PSEU</name>
<gene>
    <name evidence="8" type="ORF">ACFQ16_21710</name>
</gene>
<evidence type="ECO:0000313" key="8">
    <source>
        <dbReference type="EMBL" id="MFD0922370.1"/>
    </source>
</evidence>
<feature type="region of interest" description="Disordered" evidence="7">
    <location>
        <begin position="244"/>
        <end position="296"/>
    </location>
</feature>
<dbReference type="InterPro" id="IPR002994">
    <property type="entry name" value="Surf1/Shy1"/>
</dbReference>
<feature type="transmembrane region" description="Helical" evidence="6">
    <location>
        <begin position="12"/>
        <end position="34"/>
    </location>
</feature>
<protein>
    <recommendedName>
        <fullName evidence="6">SURF1-like protein</fullName>
    </recommendedName>
</protein>
<evidence type="ECO:0000256" key="4">
    <source>
        <dbReference type="ARBA" id="ARBA00022989"/>
    </source>
</evidence>
<keyword evidence="6" id="KW-1003">Cell membrane</keyword>
<keyword evidence="9" id="KW-1185">Reference proteome</keyword>
<dbReference type="PANTHER" id="PTHR23427">
    <property type="entry name" value="SURFEIT LOCUS PROTEIN"/>
    <property type="match status" value="1"/>
</dbReference>
<dbReference type="Pfam" id="PF02104">
    <property type="entry name" value="SURF1"/>
    <property type="match status" value="1"/>
</dbReference>
<evidence type="ECO:0000256" key="2">
    <source>
        <dbReference type="ARBA" id="ARBA00007165"/>
    </source>
</evidence>
<comment type="similarity">
    <text evidence="2 6">Belongs to the SURF1 family.</text>
</comment>
<keyword evidence="4 6" id="KW-1133">Transmembrane helix</keyword>
<evidence type="ECO:0000256" key="7">
    <source>
        <dbReference type="SAM" id="MobiDB-lite"/>
    </source>
</evidence>
<evidence type="ECO:0000256" key="6">
    <source>
        <dbReference type="RuleBase" id="RU363076"/>
    </source>
</evidence>
<evidence type="ECO:0000256" key="3">
    <source>
        <dbReference type="ARBA" id="ARBA00022692"/>
    </source>
</evidence>
<feature type="compositionally biased region" description="Basic and acidic residues" evidence="7">
    <location>
        <begin position="256"/>
        <end position="266"/>
    </location>
</feature>
<dbReference type="Proteomes" id="UP001597018">
    <property type="component" value="Unassembled WGS sequence"/>
</dbReference>
<dbReference type="EMBL" id="JBHTIW010000020">
    <property type="protein sequence ID" value="MFD0922370.1"/>
    <property type="molecule type" value="Genomic_DNA"/>
</dbReference>
<dbReference type="PANTHER" id="PTHR23427:SF2">
    <property type="entry name" value="SURFEIT LOCUS PROTEIN 1"/>
    <property type="match status" value="1"/>
</dbReference>
<evidence type="ECO:0000256" key="1">
    <source>
        <dbReference type="ARBA" id="ARBA00004370"/>
    </source>
</evidence>
<feature type="compositionally biased region" description="Basic residues" evidence="7">
    <location>
        <begin position="267"/>
        <end position="276"/>
    </location>
</feature>
<dbReference type="CDD" id="cd06662">
    <property type="entry name" value="SURF1"/>
    <property type="match status" value="1"/>
</dbReference>
<comment type="caution">
    <text evidence="8">The sequence shown here is derived from an EMBL/GenBank/DDBJ whole genome shotgun (WGS) entry which is preliminary data.</text>
</comment>
<proteinExistence type="inferred from homology"/>